<dbReference type="AlphaFoldDB" id="A0A9D2P577"/>
<keyword evidence="1" id="KW-0812">Transmembrane</keyword>
<name>A0A9D2P577_9FIRM</name>
<dbReference type="EMBL" id="DWWI01000060">
    <property type="protein sequence ID" value="HJC42588.1"/>
    <property type="molecule type" value="Genomic_DNA"/>
</dbReference>
<proteinExistence type="predicted"/>
<keyword evidence="1" id="KW-1133">Transmembrane helix</keyword>
<feature type="non-terminal residue" evidence="2">
    <location>
        <position position="72"/>
    </location>
</feature>
<feature type="transmembrane region" description="Helical" evidence="1">
    <location>
        <begin position="33"/>
        <end position="54"/>
    </location>
</feature>
<evidence type="ECO:0000313" key="2">
    <source>
        <dbReference type="EMBL" id="HJC42588.1"/>
    </source>
</evidence>
<keyword evidence="1" id="KW-0472">Membrane</keyword>
<accession>A0A9D2P577</accession>
<dbReference type="Proteomes" id="UP000823895">
    <property type="component" value="Unassembled WGS sequence"/>
</dbReference>
<sequence length="72" mass="8203">MRQIYDFEQYVPPELNEAMLQHELERRQLRKQIILLALAVVLSQTATVLSGVLVRELLPVVSTVCFGYTAIS</sequence>
<reference evidence="2" key="1">
    <citation type="journal article" date="2021" name="PeerJ">
        <title>Extensive microbial diversity within the chicken gut microbiome revealed by metagenomics and culture.</title>
        <authorList>
            <person name="Gilroy R."/>
            <person name="Ravi A."/>
            <person name="Getino M."/>
            <person name="Pursley I."/>
            <person name="Horton D.L."/>
            <person name="Alikhan N.F."/>
            <person name="Baker D."/>
            <person name="Gharbi K."/>
            <person name="Hall N."/>
            <person name="Watson M."/>
            <person name="Adriaenssens E.M."/>
            <person name="Foster-Nyarko E."/>
            <person name="Jarju S."/>
            <person name="Secka A."/>
            <person name="Antonio M."/>
            <person name="Oren A."/>
            <person name="Chaudhuri R.R."/>
            <person name="La Ragione R."/>
            <person name="Hildebrand F."/>
            <person name="Pallen M.J."/>
        </authorList>
    </citation>
    <scope>NUCLEOTIDE SEQUENCE</scope>
    <source>
        <strain evidence="2">CHK165-2605</strain>
    </source>
</reference>
<organism evidence="2 3">
    <name type="scientific">Candidatus Mediterraneibacter gallistercoris</name>
    <dbReference type="NCBI Taxonomy" id="2838671"/>
    <lineage>
        <taxon>Bacteria</taxon>
        <taxon>Bacillati</taxon>
        <taxon>Bacillota</taxon>
        <taxon>Clostridia</taxon>
        <taxon>Lachnospirales</taxon>
        <taxon>Lachnospiraceae</taxon>
        <taxon>Mediterraneibacter</taxon>
    </lineage>
</organism>
<gene>
    <name evidence="2" type="ORF">H9756_02745</name>
</gene>
<comment type="caution">
    <text evidence="2">The sequence shown here is derived from an EMBL/GenBank/DDBJ whole genome shotgun (WGS) entry which is preliminary data.</text>
</comment>
<evidence type="ECO:0000313" key="3">
    <source>
        <dbReference type="Proteomes" id="UP000823895"/>
    </source>
</evidence>
<evidence type="ECO:0000256" key="1">
    <source>
        <dbReference type="SAM" id="Phobius"/>
    </source>
</evidence>
<reference evidence="2" key="2">
    <citation type="submission" date="2021-04" db="EMBL/GenBank/DDBJ databases">
        <authorList>
            <person name="Gilroy R."/>
        </authorList>
    </citation>
    <scope>NUCLEOTIDE SEQUENCE</scope>
    <source>
        <strain evidence="2">CHK165-2605</strain>
    </source>
</reference>
<protein>
    <submittedName>
        <fullName evidence="2">Uncharacterized protein</fullName>
    </submittedName>
</protein>